<sequence>MAHPRSDPELGEKEWIDSDGSDIELYQHPEKGSFKRKRFLVLAAVVLSRAGSEGRKRPRTNLVAHYDSFKILPREIRDMIYEYMTVPPLEHRADQIRGRSMSPLAQTCSQGLLDGREECQRHFYRILKDVEEFYLR</sequence>
<comment type="caution">
    <text evidence="1">The sequence shown here is derived from an EMBL/GenBank/DDBJ whole genome shotgun (WGS) entry which is preliminary data.</text>
</comment>
<gene>
    <name evidence="1" type="ORF">N0V91_001147</name>
</gene>
<proteinExistence type="predicted"/>
<dbReference type="Proteomes" id="UP001140510">
    <property type="component" value="Unassembled WGS sequence"/>
</dbReference>
<dbReference type="EMBL" id="JAPEVA010000005">
    <property type="protein sequence ID" value="KAJ4411363.1"/>
    <property type="molecule type" value="Genomic_DNA"/>
</dbReference>
<name>A0A9W8ZL15_9PLEO</name>
<evidence type="ECO:0000313" key="1">
    <source>
        <dbReference type="EMBL" id="KAJ4411363.1"/>
    </source>
</evidence>
<evidence type="ECO:0000313" key="2">
    <source>
        <dbReference type="Proteomes" id="UP001140510"/>
    </source>
</evidence>
<organism evidence="1 2">
    <name type="scientific">Didymella pomorum</name>
    <dbReference type="NCBI Taxonomy" id="749634"/>
    <lineage>
        <taxon>Eukaryota</taxon>
        <taxon>Fungi</taxon>
        <taxon>Dikarya</taxon>
        <taxon>Ascomycota</taxon>
        <taxon>Pezizomycotina</taxon>
        <taxon>Dothideomycetes</taxon>
        <taxon>Pleosporomycetidae</taxon>
        <taxon>Pleosporales</taxon>
        <taxon>Pleosporineae</taxon>
        <taxon>Didymellaceae</taxon>
        <taxon>Didymella</taxon>
    </lineage>
</organism>
<dbReference type="AlphaFoldDB" id="A0A9W8ZL15"/>
<reference evidence="1" key="1">
    <citation type="submission" date="2022-10" db="EMBL/GenBank/DDBJ databases">
        <title>Tapping the CABI collections for fungal endophytes: first genome assemblies for Collariella, Neodidymelliopsis, Ascochyta clinopodiicola, Didymella pomorum, Didymosphaeria variabile, Neocosmospora piperis and Neocucurbitaria cava.</title>
        <authorList>
            <person name="Hill R."/>
        </authorList>
    </citation>
    <scope>NUCLEOTIDE SEQUENCE</scope>
    <source>
        <strain evidence="1">IMI 355091</strain>
    </source>
</reference>
<accession>A0A9W8ZL15</accession>
<dbReference type="OrthoDB" id="10450146at2759"/>
<protein>
    <submittedName>
        <fullName evidence="1">Uncharacterized protein</fullName>
    </submittedName>
</protein>
<keyword evidence="2" id="KW-1185">Reference proteome</keyword>